<dbReference type="PANTHER" id="PTHR37294:SF1">
    <property type="entry name" value="3'-5' EXORIBONUCLEASE YHAM"/>
    <property type="match status" value="1"/>
</dbReference>
<dbReference type="AlphaFoldDB" id="A0AA97F9M1"/>
<dbReference type="PANTHER" id="PTHR37294">
    <property type="entry name" value="3'-5' EXORIBONUCLEASE YHAM"/>
    <property type="match status" value="1"/>
</dbReference>
<feature type="compositionally biased region" description="Polar residues" evidence="2">
    <location>
        <begin position="334"/>
        <end position="344"/>
    </location>
</feature>
<accession>A0AA97F9M1</accession>
<dbReference type="CDD" id="cd00077">
    <property type="entry name" value="HDc"/>
    <property type="match status" value="1"/>
</dbReference>
<feature type="domain" description="HD" evidence="3">
    <location>
        <begin position="172"/>
        <end position="289"/>
    </location>
</feature>
<dbReference type="InterPro" id="IPR006674">
    <property type="entry name" value="HD_domain"/>
</dbReference>
<dbReference type="PROSITE" id="PS51831">
    <property type="entry name" value="HD"/>
    <property type="match status" value="1"/>
</dbReference>
<dbReference type="InterPro" id="IPR006675">
    <property type="entry name" value="HDIG_dom"/>
</dbReference>
<dbReference type="GeneID" id="85228712"/>
<sequence>MKKNLFVRDVKPDNRVDSLFLIENADLKTGKKGKYLTCTLSDSTGKIPCKIWGRYNGGDQEIEYIYKSLFENAGCVFRISGKADSYNEEIYVSINEGIEYLKNPAESKGINEGDFLFSPADIEGNKKEILHLSESISDEGLRNIVISVLKKTDGFFEKPAAKSKHHDYPGGLCEHTLEVAKISVSISEGISGSNLNRDILIAGAILHDIGKCMNFDRKGLSFQANSLYSLLGHITPALQMLSRYEAFTDKETFGELMHIIQSHHGDYGDIRPQTPEAWAVHFADNISATIHEVKSDLEQVPKGTSTWGKRIEGYVYKSANEPKERATPKPQKHIPNQKSINQFF</sequence>
<dbReference type="EMBL" id="CP043875">
    <property type="protein sequence ID" value="WOF15365.1"/>
    <property type="molecule type" value="Genomic_DNA"/>
</dbReference>
<dbReference type="KEGG" id="mefw:F1737_01040"/>
<evidence type="ECO:0000313" key="5">
    <source>
        <dbReference type="Proteomes" id="UP001301797"/>
    </source>
</evidence>
<feature type="region of interest" description="Disordered" evidence="2">
    <location>
        <begin position="320"/>
        <end position="344"/>
    </location>
</feature>
<keyword evidence="1" id="KW-0378">Hydrolase</keyword>
<keyword evidence="5" id="KW-1185">Reference proteome</keyword>
<dbReference type="GO" id="GO:0016787">
    <property type="term" value="F:hydrolase activity"/>
    <property type="evidence" value="ECO:0007669"/>
    <property type="project" value="UniProtKB-KW"/>
</dbReference>
<evidence type="ECO:0000256" key="1">
    <source>
        <dbReference type="ARBA" id="ARBA00022801"/>
    </source>
</evidence>
<dbReference type="InterPro" id="IPR050798">
    <property type="entry name" value="YhaM_exoribonuc/phosphodiest"/>
</dbReference>
<proteinExistence type="predicted"/>
<dbReference type="RefSeq" id="WP_317136935.1">
    <property type="nucleotide sequence ID" value="NZ_CP043875.1"/>
</dbReference>
<dbReference type="Gene3D" id="1.10.3210.10">
    <property type="entry name" value="Hypothetical protein af1432"/>
    <property type="match status" value="1"/>
</dbReference>
<dbReference type="SUPFAM" id="SSF109604">
    <property type="entry name" value="HD-domain/PDEase-like"/>
    <property type="match status" value="1"/>
</dbReference>
<dbReference type="InterPro" id="IPR012340">
    <property type="entry name" value="NA-bd_OB-fold"/>
</dbReference>
<dbReference type="Pfam" id="PF01966">
    <property type="entry name" value="HD"/>
    <property type="match status" value="1"/>
</dbReference>
<dbReference type="InterPro" id="IPR003607">
    <property type="entry name" value="HD/PDEase_dom"/>
</dbReference>
<organism evidence="4 5">
    <name type="scientific">Methanochimaera problematica</name>
    <dbReference type="NCBI Taxonomy" id="2609417"/>
    <lineage>
        <taxon>Archaea</taxon>
        <taxon>Methanobacteriati</taxon>
        <taxon>Methanobacteriota</taxon>
        <taxon>Stenosarchaea group</taxon>
        <taxon>Methanomicrobia</taxon>
        <taxon>Methanomicrobiales</taxon>
        <taxon>Methanomicrobiaceae</taxon>
        <taxon>Methanochimaera</taxon>
    </lineage>
</organism>
<dbReference type="NCBIfam" id="TIGR00277">
    <property type="entry name" value="HDIG"/>
    <property type="match status" value="1"/>
</dbReference>
<protein>
    <submittedName>
        <fullName evidence="4">HD domain-containing protein</fullName>
    </submittedName>
</protein>
<dbReference type="GO" id="GO:0031125">
    <property type="term" value="P:rRNA 3'-end processing"/>
    <property type="evidence" value="ECO:0007669"/>
    <property type="project" value="TreeGrafter"/>
</dbReference>
<name>A0AA97F9M1_9EURY</name>
<dbReference type="Proteomes" id="UP001301797">
    <property type="component" value="Chromosome"/>
</dbReference>
<reference evidence="4 5" key="1">
    <citation type="submission" date="2019-09" db="EMBL/GenBank/DDBJ databases">
        <title>The complete genome of Methanoplanus sp. FWC-SCC4.</title>
        <authorList>
            <person name="Chen S.-C."/>
            <person name="Zhou Y.-Z."/>
            <person name="Lai M.-C."/>
        </authorList>
    </citation>
    <scope>NUCLEOTIDE SEQUENCE [LARGE SCALE GENOMIC DNA]</scope>
    <source>
        <strain evidence="4 5">FWC-SCC4</strain>
    </source>
</reference>
<evidence type="ECO:0000259" key="3">
    <source>
        <dbReference type="PROSITE" id="PS51831"/>
    </source>
</evidence>
<dbReference type="Gene3D" id="2.40.50.140">
    <property type="entry name" value="Nucleic acid-binding proteins"/>
    <property type="match status" value="1"/>
</dbReference>
<evidence type="ECO:0000313" key="4">
    <source>
        <dbReference type="EMBL" id="WOF15365.1"/>
    </source>
</evidence>
<evidence type="ECO:0000256" key="2">
    <source>
        <dbReference type="SAM" id="MobiDB-lite"/>
    </source>
</evidence>
<dbReference type="SMART" id="SM00471">
    <property type="entry name" value="HDc"/>
    <property type="match status" value="1"/>
</dbReference>
<gene>
    <name evidence="4" type="ORF">F1737_01040</name>
</gene>